<dbReference type="GO" id="GO:0015192">
    <property type="term" value="F:L-phenylalanine transmembrane transporter activity"/>
    <property type="evidence" value="ECO:0007669"/>
    <property type="project" value="TreeGrafter"/>
</dbReference>
<keyword evidence="3 6" id="KW-0067">ATP-binding</keyword>
<reference evidence="6 7" key="1">
    <citation type="submission" date="2016-10" db="EMBL/GenBank/DDBJ databases">
        <authorList>
            <person name="de Groot N.N."/>
        </authorList>
    </citation>
    <scope>NUCLEOTIDE SEQUENCE [LARGE SCALE GENOMIC DNA]</scope>
    <source>
        <strain evidence="6 7">MT12</strain>
    </source>
</reference>
<dbReference type="AlphaFoldDB" id="A0A1H5ICR8"/>
<keyword evidence="1" id="KW-0813">Transport</keyword>
<sequence length="255" mass="27035">MRGIATHLLSAAIIQWATMLELHAISKRFGAIVVADAIDLTLASGEALGVIGPNGAGKSTLFNLITGLLRPDAGRIVLDGVDIAGLSPEARCRAGIGRSFQIPQPFDHLSVFENLAVAAQFGGGLSEADAVQHCGRMLDLTGLEAKANRLAGSLPLLDRKRLELARALATKPRTLLLDEIAGGLTDAECHELVETIRTIHAEGVGIIWIEHVVHALLAVVQRLVVLNFGKVVAQGVPSEVMRSREVETIYMGVPA</sequence>
<evidence type="ECO:0000313" key="6">
    <source>
        <dbReference type="EMBL" id="SEE37985.1"/>
    </source>
</evidence>
<dbReference type="SMART" id="SM00382">
    <property type="entry name" value="AAA"/>
    <property type="match status" value="1"/>
</dbReference>
<dbReference type="PANTHER" id="PTHR45772">
    <property type="entry name" value="CONSERVED COMPONENT OF ABC TRANSPORTER FOR NATURAL AMINO ACIDS-RELATED"/>
    <property type="match status" value="1"/>
</dbReference>
<evidence type="ECO:0000313" key="7">
    <source>
        <dbReference type="Proteomes" id="UP000198992"/>
    </source>
</evidence>
<organism evidence="6 7">
    <name type="scientific">Bradyrhizobium erythrophlei</name>
    <dbReference type="NCBI Taxonomy" id="1437360"/>
    <lineage>
        <taxon>Bacteria</taxon>
        <taxon>Pseudomonadati</taxon>
        <taxon>Pseudomonadota</taxon>
        <taxon>Alphaproteobacteria</taxon>
        <taxon>Hyphomicrobiales</taxon>
        <taxon>Nitrobacteraceae</taxon>
        <taxon>Bradyrhizobium</taxon>
    </lineage>
</organism>
<feature type="domain" description="ABC transporter" evidence="5">
    <location>
        <begin position="20"/>
        <end position="253"/>
    </location>
</feature>
<dbReference type="Proteomes" id="UP000198992">
    <property type="component" value="Unassembled WGS sequence"/>
</dbReference>
<dbReference type="GO" id="GO:0005886">
    <property type="term" value="C:plasma membrane"/>
    <property type="evidence" value="ECO:0007669"/>
    <property type="project" value="TreeGrafter"/>
</dbReference>
<proteinExistence type="predicted"/>
<keyword evidence="2" id="KW-0547">Nucleotide-binding</keyword>
<dbReference type="GO" id="GO:0016887">
    <property type="term" value="F:ATP hydrolysis activity"/>
    <property type="evidence" value="ECO:0007669"/>
    <property type="project" value="InterPro"/>
</dbReference>
<evidence type="ECO:0000256" key="1">
    <source>
        <dbReference type="ARBA" id="ARBA00022448"/>
    </source>
</evidence>
<dbReference type="InterPro" id="IPR051120">
    <property type="entry name" value="ABC_AA/LPS_Transport"/>
</dbReference>
<evidence type="ECO:0000256" key="4">
    <source>
        <dbReference type="ARBA" id="ARBA00024722"/>
    </source>
</evidence>
<dbReference type="GO" id="GO:1903805">
    <property type="term" value="P:L-valine import across plasma membrane"/>
    <property type="evidence" value="ECO:0007669"/>
    <property type="project" value="TreeGrafter"/>
</dbReference>
<dbReference type="Pfam" id="PF00005">
    <property type="entry name" value="ABC_tran"/>
    <property type="match status" value="1"/>
</dbReference>
<dbReference type="PROSITE" id="PS50893">
    <property type="entry name" value="ABC_TRANSPORTER_2"/>
    <property type="match status" value="1"/>
</dbReference>
<dbReference type="GO" id="GO:0042941">
    <property type="term" value="P:D-alanine transmembrane transport"/>
    <property type="evidence" value="ECO:0007669"/>
    <property type="project" value="TreeGrafter"/>
</dbReference>
<dbReference type="InterPro" id="IPR003439">
    <property type="entry name" value="ABC_transporter-like_ATP-bd"/>
</dbReference>
<evidence type="ECO:0000259" key="5">
    <source>
        <dbReference type="PROSITE" id="PS50893"/>
    </source>
</evidence>
<dbReference type="GO" id="GO:0015808">
    <property type="term" value="P:L-alanine transport"/>
    <property type="evidence" value="ECO:0007669"/>
    <property type="project" value="TreeGrafter"/>
</dbReference>
<accession>A0A1H5ICR8</accession>
<dbReference type="RefSeq" id="WP_244549875.1">
    <property type="nucleotide sequence ID" value="NZ_FNTH01000001.1"/>
</dbReference>
<gene>
    <name evidence="6" type="ORF">SAMN05444164_7876</name>
</gene>
<dbReference type="Gene3D" id="3.40.50.300">
    <property type="entry name" value="P-loop containing nucleotide triphosphate hydrolases"/>
    <property type="match status" value="1"/>
</dbReference>
<dbReference type="CDD" id="cd03219">
    <property type="entry name" value="ABC_Mj1267_LivG_branched"/>
    <property type="match status" value="1"/>
</dbReference>
<dbReference type="GO" id="GO:0005304">
    <property type="term" value="F:L-valine transmembrane transporter activity"/>
    <property type="evidence" value="ECO:0007669"/>
    <property type="project" value="TreeGrafter"/>
</dbReference>
<evidence type="ECO:0000256" key="2">
    <source>
        <dbReference type="ARBA" id="ARBA00022741"/>
    </source>
</evidence>
<dbReference type="GO" id="GO:1903806">
    <property type="term" value="P:L-isoleucine import across plasma membrane"/>
    <property type="evidence" value="ECO:0007669"/>
    <property type="project" value="TreeGrafter"/>
</dbReference>
<dbReference type="SUPFAM" id="SSF52540">
    <property type="entry name" value="P-loop containing nucleoside triphosphate hydrolases"/>
    <property type="match status" value="1"/>
</dbReference>
<comment type="function">
    <text evidence="4">Involved in beta-(1--&gt;2)glucan export. Transmembrane domains (TMD) form a pore in the inner membrane and the ATP-binding domain (NBD) is responsible for energy generation.</text>
</comment>
<dbReference type="EMBL" id="FNTH01000001">
    <property type="protein sequence ID" value="SEE37985.1"/>
    <property type="molecule type" value="Genomic_DNA"/>
</dbReference>
<dbReference type="PANTHER" id="PTHR45772:SF7">
    <property type="entry name" value="AMINO ACID ABC TRANSPORTER ATP-BINDING PROTEIN"/>
    <property type="match status" value="1"/>
</dbReference>
<name>A0A1H5ICR8_9BRAD</name>
<dbReference type="InterPro" id="IPR027417">
    <property type="entry name" value="P-loop_NTPase"/>
</dbReference>
<dbReference type="InterPro" id="IPR003593">
    <property type="entry name" value="AAA+_ATPase"/>
</dbReference>
<evidence type="ECO:0000256" key="3">
    <source>
        <dbReference type="ARBA" id="ARBA00022840"/>
    </source>
</evidence>
<protein>
    <submittedName>
        <fullName evidence="6">Amino acid/amide ABC transporter ATP-binding protein 1, HAAT family</fullName>
    </submittedName>
</protein>
<dbReference type="GO" id="GO:0015188">
    <property type="term" value="F:L-isoleucine transmembrane transporter activity"/>
    <property type="evidence" value="ECO:0007669"/>
    <property type="project" value="TreeGrafter"/>
</dbReference>
<dbReference type="GO" id="GO:0005524">
    <property type="term" value="F:ATP binding"/>
    <property type="evidence" value="ECO:0007669"/>
    <property type="project" value="UniProtKB-KW"/>
</dbReference>